<dbReference type="InterPro" id="IPR001173">
    <property type="entry name" value="Glyco_trans_2-like"/>
</dbReference>
<keyword evidence="2" id="KW-1003">Cell membrane</keyword>
<feature type="transmembrane region" description="Helical" evidence="6">
    <location>
        <begin position="296"/>
        <end position="315"/>
    </location>
</feature>
<organism evidence="8 9">
    <name type="scientific">Salipiger aestuarii</name>
    <dbReference type="NCBI Taxonomy" id="568098"/>
    <lineage>
        <taxon>Bacteria</taxon>
        <taxon>Pseudomonadati</taxon>
        <taxon>Pseudomonadota</taxon>
        <taxon>Alphaproteobacteria</taxon>
        <taxon>Rhodobacterales</taxon>
        <taxon>Roseobacteraceae</taxon>
        <taxon>Salipiger</taxon>
    </lineage>
</organism>
<evidence type="ECO:0000313" key="9">
    <source>
        <dbReference type="Proteomes" id="UP000249165"/>
    </source>
</evidence>
<keyword evidence="6" id="KW-0812">Transmembrane</keyword>
<keyword evidence="5 6" id="KW-0472">Membrane</keyword>
<evidence type="ECO:0000256" key="6">
    <source>
        <dbReference type="SAM" id="Phobius"/>
    </source>
</evidence>
<name>A0A327Y0M1_9RHOB</name>
<dbReference type="InterPro" id="IPR029044">
    <property type="entry name" value="Nucleotide-diphossugar_trans"/>
</dbReference>
<dbReference type="Pfam" id="PF00535">
    <property type="entry name" value="Glycos_transf_2"/>
    <property type="match status" value="1"/>
</dbReference>
<evidence type="ECO:0000313" key="8">
    <source>
        <dbReference type="EMBL" id="RAK13882.1"/>
    </source>
</evidence>
<dbReference type="Proteomes" id="UP000249165">
    <property type="component" value="Unassembled WGS sequence"/>
</dbReference>
<comment type="caution">
    <text evidence="8">The sequence shown here is derived from an EMBL/GenBank/DDBJ whole genome shotgun (WGS) entry which is preliminary data.</text>
</comment>
<keyword evidence="3" id="KW-0328">Glycosyltransferase</keyword>
<accession>A0A327Y0M1</accession>
<evidence type="ECO:0000256" key="2">
    <source>
        <dbReference type="ARBA" id="ARBA00022475"/>
    </source>
</evidence>
<dbReference type="PANTHER" id="PTHR43646:SF2">
    <property type="entry name" value="GLYCOSYLTRANSFERASE 2-LIKE DOMAIN-CONTAINING PROTEIN"/>
    <property type="match status" value="1"/>
</dbReference>
<evidence type="ECO:0000256" key="3">
    <source>
        <dbReference type="ARBA" id="ARBA00022676"/>
    </source>
</evidence>
<comment type="subcellular location">
    <subcellularLocation>
        <location evidence="1">Cell membrane</location>
    </subcellularLocation>
</comment>
<dbReference type="PANTHER" id="PTHR43646">
    <property type="entry name" value="GLYCOSYLTRANSFERASE"/>
    <property type="match status" value="1"/>
</dbReference>
<feature type="transmembrane region" description="Helical" evidence="6">
    <location>
        <begin position="321"/>
        <end position="339"/>
    </location>
</feature>
<keyword evidence="6" id="KW-1133">Transmembrane helix</keyword>
<sequence length="370" mass="39647">MSLFSDLPMFGPGLGNAPARLFAPNGTGLAMNGGAHANQASTYRAAQVQPAEVMVGIPALNEADHIEPCLMSLTDDDPWMQQVAIVVADGGSSDTTRKIVRRLTARLPNLRLIDNPERLQSAALNAIAAGAGPRHRYLVRCDAHAAYPPGYVRAVAESLALRPEAASVGTVMDAVGDGCFQRAAAWVVDTPLGSGNSAHRGGSTSGWIDHAHHAGFRLEWFRAIGGYDPAFPHNEDAELDHRLGLAGQKIWLDADIRLNYRMRPTMRKLGKQYWSYGRGRARTVLKHRLRPRLRQLFPVLAVLAIATSLGVGAIYPPALLLTASYVALMAAVSIAGALAMRSACGLWAGPAMGAMHLAWGAGFLRQVVLR</sequence>
<feature type="transmembrane region" description="Helical" evidence="6">
    <location>
        <begin position="346"/>
        <end position="364"/>
    </location>
</feature>
<evidence type="ECO:0000256" key="1">
    <source>
        <dbReference type="ARBA" id="ARBA00004236"/>
    </source>
</evidence>
<dbReference type="GO" id="GO:0016757">
    <property type="term" value="F:glycosyltransferase activity"/>
    <property type="evidence" value="ECO:0007669"/>
    <property type="project" value="UniProtKB-KW"/>
</dbReference>
<dbReference type="CDD" id="cd02525">
    <property type="entry name" value="Succinoglycan_BP_ExoA"/>
    <property type="match status" value="1"/>
</dbReference>
<dbReference type="AlphaFoldDB" id="A0A327Y0M1"/>
<evidence type="ECO:0000259" key="7">
    <source>
        <dbReference type="Pfam" id="PF00535"/>
    </source>
</evidence>
<feature type="domain" description="Glycosyltransferase 2-like" evidence="7">
    <location>
        <begin position="55"/>
        <end position="222"/>
    </location>
</feature>
<dbReference type="SUPFAM" id="SSF53448">
    <property type="entry name" value="Nucleotide-diphospho-sugar transferases"/>
    <property type="match status" value="1"/>
</dbReference>
<dbReference type="Gene3D" id="3.90.550.10">
    <property type="entry name" value="Spore Coat Polysaccharide Biosynthesis Protein SpsA, Chain A"/>
    <property type="match status" value="1"/>
</dbReference>
<keyword evidence="4" id="KW-0808">Transferase</keyword>
<keyword evidence="9" id="KW-1185">Reference proteome</keyword>
<dbReference type="EMBL" id="QLMG01000033">
    <property type="protein sequence ID" value="RAK13882.1"/>
    <property type="molecule type" value="Genomic_DNA"/>
</dbReference>
<dbReference type="RefSeq" id="WP_009507349.1">
    <property type="nucleotide sequence ID" value="NZ_LIGK01000034.1"/>
</dbReference>
<dbReference type="GO" id="GO:0005886">
    <property type="term" value="C:plasma membrane"/>
    <property type="evidence" value="ECO:0007669"/>
    <property type="project" value="UniProtKB-SubCell"/>
</dbReference>
<gene>
    <name evidence="8" type="ORF">ATI53_103328</name>
</gene>
<protein>
    <submittedName>
        <fullName evidence="8">Succinoglycan biosynthesis protein ExoA</fullName>
    </submittedName>
</protein>
<evidence type="ECO:0000256" key="5">
    <source>
        <dbReference type="ARBA" id="ARBA00023136"/>
    </source>
</evidence>
<evidence type="ECO:0000256" key="4">
    <source>
        <dbReference type="ARBA" id="ARBA00022679"/>
    </source>
</evidence>
<proteinExistence type="predicted"/>
<reference evidence="8 9" key="1">
    <citation type="submission" date="2018-06" db="EMBL/GenBank/DDBJ databases">
        <title>Genomic Encyclopedia of Archaeal and Bacterial Type Strains, Phase II (KMG-II): from individual species to whole genera.</title>
        <authorList>
            <person name="Goeker M."/>
        </authorList>
    </citation>
    <scope>NUCLEOTIDE SEQUENCE [LARGE SCALE GENOMIC DNA]</scope>
    <source>
        <strain evidence="8 9">DSM 22011</strain>
    </source>
</reference>